<evidence type="ECO:0000313" key="1">
    <source>
        <dbReference type="EMBL" id="TCL09933.1"/>
    </source>
</evidence>
<organism evidence="1 2">
    <name type="scientific">Shimia isoporae</name>
    <dbReference type="NCBI Taxonomy" id="647720"/>
    <lineage>
        <taxon>Bacteria</taxon>
        <taxon>Pseudomonadati</taxon>
        <taxon>Pseudomonadota</taxon>
        <taxon>Alphaproteobacteria</taxon>
        <taxon>Rhodobacterales</taxon>
        <taxon>Roseobacteraceae</taxon>
    </lineage>
</organism>
<dbReference type="AlphaFoldDB" id="A0A4R1NT05"/>
<protein>
    <recommendedName>
        <fullName evidence="3">CENP-V/GFA domain-containing protein</fullName>
    </recommendedName>
</protein>
<comment type="caution">
    <text evidence="1">The sequence shown here is derived from an EMBL/GenBank/DDBJ whole genome shotgun (WGS) entry which is preliminary data.</text>
</comment>
<accession>A0A4R1NT05</accession>
<dbReference type="Pfam" id="PF19648">
    <property type="entry name" value="DUF6151"/>
    <property type="match status" value="1"/>
</dbReference>
<dbReference type="EMBL" id="SMGR01000001">
    <property type="protein sequence ID" value="TCL09933.1"/>
    <property type="molecule type" value="Genomic_DNA"/>
</dbReference>
<sequence>MAKTDIAIACRCGEFGAVLKDASPKTGSHVQCYCKDCQAGAKVVGAEDTLMPRGGTDIFQTLPAGIEITKGAEKLAAFRLSPRGLIRWYAGCCSTPVFNTLGNTKLSFVGLFVNTMQGEDVGKSIGKVIAVNSVDGARPGPEKLKEYGFNKAGFNIVARHFGALLRGDAKKGPFFDDAGQPVVEPRVLSKEERKAATP</sequence>
<name>A0A4R1NT05_9RHOB</name>
<dbReference type="InterPro" id="IPR046149">
    <property type="entry name" value="DUF6151"/>
</dbReference>
<dbReference type="Proteomes" id="UP000295673">
    <property type="component" value="Unassembled WGS sequence"/>
</dbReference>
<gene>
    <name evidence="1" type="ORF">BXY66_2000</name>
</gene>
<dbReference type="OrthoDB" id="5500342at2"/>
<keyword evidence="2" id="KW-1185">Reference proteome</keyword>
<reference evidence="1 2" key="1">
    <citation type="submission" date="2019-03" db="EMBL/GenBank/DDBJ databases">
        <title>Genomic Encyclopedia of Archaeal and Bacterial Type Strains, Phase II (KMG-II): from individual species to whole genera.</title>
        <authorList>
            <person name="Goeker M."/>
        </authorList>
    </citation>
    <scope>NUCLEOTIDE SEQUENCE [LARGE SCALE GENOMIC DNA]</scope>
    <source>
        <strain evidence="1 2">DSM 26433</strain>
    </source>
</reference>
<evidence type="ECO:0000313" key="2">
    <source>
        <dbReference type="Proteomes" id="UP000295673"/>
    </source>
</evidence>
<dbReference type="Gene3D" id="3.90.1590.10">
    <property type="entry name" value="glutathione-dependent formaldehyde- activating enzyme (gfa)"/>
    <property type="match status" value="1"/>
</dbReference>
<proteinExistence type="predicted"/>
<dbReference type="RefSeq" id="WP_132859924.1">
    <property type="nucleotide sequence ID" value="NZ_SMGR01000001.1"/>
</dbReference>
<evidence type="ECO:0008006" key="3">
    <source>
        <dbReference type="Google" id="ProtNLM"/>
    </source>
</evidence>